<dbReference type="Gene3D" id="1.10.3730.10">
    <property type="entry name" value="ProC C-terminal domain-like"/>
    <property type="match status" value="1"/>
</dbReference>
<dbReference type="KEGG" id="paun:MJA45_16520"/>
<keyword evidence="3 6" id="KW-0521">NADP</keyword>
<evidence type="ECO:0000256" key="7">
    <source>
        <dbReference type="NCBIfam" id="TIGR00112"/>
    </source>
</evidence>
<dbReference type="GO" id="GO:0055129">
    <property type="term" value="P:L-proline biosynthetic process"/>
    <property type="evidence" value="ECO:0007669"/>
    <property type="project" value="UniProtKB-UniRule"/>
</dbReference>
<reference evidence="12 13" key="1">
    <citation type="submission" date="2022-02" db="EMBL/GenBank/DDBJ databases">
        <title>Paenibacillus sp. MBLB1776 Whole Genome Shotgun Sequencing.</title>
        <authorList>
            <person name="Hwang C.Y."/>
            <person name="Cho E.-S."/>
            <person name="Seo M.-J."/>
        </authorList>
    </citation>
    <scope>NUCLEOTIDE SEQUENCE [LARGE SCALE GENOMIC DNA]</scope>
    <source>
        <strain evidence="12 13">MBLB1776</strain>
    </source>
</reference>
<evidence type="ECO:0000256" key="2">
    <source>
        <dbReference type="ARBA" id="ARBA00022650"/>
    </source>
</evidence>
<comment type="subcellular location">
    <subcellularLocation>
        <location evidence="6">Cytoplasm</location>
    </subcellularLocation>
</comment>
<evidence type="ECO:0000259" key="10">
    <source>
        <dbReference type="Pfam" id="PF03807"/>
    </source>
</evidence>
<evidence type="ECO:0000256" key="5">
    <source>
        <dbReference type="ARBA" id="ARBA00058118"/>
    </source>
</evidence>
<evidence type="ECO:0000256" key="9">
    <source>
        <dbReference type="RuleBase" id="RU003903"/>
    </source>
</evidence>
<evidence type="ECO:0000256" key="1">
    <source>
        <dbReference type="ARBA" id="ARBA00005525"/>
    </source>
</evidence>
<evidence type="ECO:0000256" key="4">
    <source>
        <dbReference type="ARBA" id="ARBA00023002"/>
    </source>
</evidence>
<dbReference type="RefSeq" id="WP_315603008.1">
    <property type="nucleotide sequence ID" value="NZ_CP130318.1"/>
</dbReference>
<feature type="binding site" evidence="8">
    <location>
        <begin position="13"/>
        <end position="18"/>
    </location>
    <ligand>
        <name>NADP(+)</name>
        <dbReference type="ChEBI" id="CHEBI:58349"/>
    </ligand>
</feature>
<keyword evidence="2 6" id="KW-0641">Proline biosynthesis</keyword>
<comment type="catalytic activity">
    <reaction evidence="6 9">
        <text>L-proline + NADP(+) = (S)-1-pyrroline-5-carboxylate + NADPH + 2 H(+)</text>
        <dbReference type="Rhea" id="RHEA:14109"/>
        <dbReference type="ChEBI" id="CHEBI:15378"/>
        <dbReference type="ChEBI" id="CHEBI:17388"/>
        <dbReference type="ChEBI" id="CHEBI:57783"/>
        <dbReference type="ChEBI" id="CHEBI:58349"/>
        <dbReference type="ChEBI" id="CHEBI:60039"/>
        <dbReference type="EC" id="1.5.1.2"/>
    </reaction>
</comment>
<dbReference type="InterPro" id="IPR028939">
    <property type="entry name" value="P5C_Rdtase_cat_N"/>
</dbReference>
<keyword evidence="4 6" id="KW-0560">Oxidoreductase</keyword>
<protein>
    <recommendedName>
        <fullName evidence="6 7">Pyrroline-5-carboxylate reductase</fullName>
        <shortName evidence="6">P5C reductase</shortName>
        <shortName evidence="6">P5CR</shortName>
        <ecNumber evidence="6 7">1.5.1.2</ecNumber>
    </recommendedName>
    <alternativeName>
        <fullName evidence="6">PCA reductase</fullName>
    </alternativeName>
</protein>
<dbReference type="Pfam" id="PF14748">
    <property type="entry name" value="P5CR_dimer"/>
    <property type="match status" value="1"/>
</dbReference>
<dbReference type="PANTHER" id="PTHR11645:SF49">
    <property type="entry name" value="PYRROLINE-5-CARBOXYLATE REDUCTASE 1"/>
    <property type="match status" value="1"/>
</dbReference>
<feature type="domain" description="Pyrroline-5-carboxylate reductase dimerisation" evidence="11">
    <location>
        <begin position="171"/>
        <end position="274"/>
    </location>
</feature>
<dbReference type="InterPro" id="IPR000304">
    <property type="entry name" value="Pyrroline-COOH_reductase"/>
</dbReference>
<accession>A0AA96RFQ0</accession>
<dbReference type="EMBL" id="CP130318">
    <property type="protein sequence ID" value="WNQ09239.1"/>
    <property type="molecule type" value="Genomic_DNA"/>
</dbReference>
<evidence type="ECO:0000256" key="3">
    <source>
        <dbReference type="ARBA" id="ARBA00022857"/>
    </source>
</evidence>
<feature type="binding site" evidence="8">
    <location>
        <begin position="79"/>
        <end position="82"/>
    </location>
    <ligand>
        <name>NADP(+)</name>
        <dbReference type="ChEBI" id="CHEBI:58349"/>
    </ligand>
</feature>
<keyword evidence="6" id="KW-0963">Cytoplasm</keyword>
<comment type="catalytic activity">
    <reaction evidence="6">
        <text>L-proline + NAD(+) = (S)-1-pyrroline-5-carboxylate + NADH + 2 H(+)</text>
        <dbReference type="Rhea" id="RHEA:14105"/>
        <dbReference type="ChEBI" id="CHEBI:15378"/>
        <dbReference type="ChEBI" id="CHEBI:17388"/>
        <dbReference type="ChEBI" id="CHEBI:57540"/>
        <dbReference type="ChEBI" id="CHEBI:57945"/>
        <dbReference type="ChEBI" id="CHEBI:60039"/>
        <dbReference type="EC" id="1.5.1.2"/>
    </reaction>
</comment>
<dbReference type="InterPro" id="IPR029036">
    <property type="entry name" value="P5CR_dimer"/>
</dbReference>
<proteinExistence type="inferred from homology"/>
<dbReference type="Proteomes" id="UP001305702">
    <property type="component" value="Chromosome"/>
</dbReference>
<evidence type="ECO:0000313" key="12">
    <source>
        <dbReference type="EMBL" id="WNQ09239.1"/>
    </source>
</evidence>
<gene>
    <name evidence="6 12" type="primary">proC</name>
    <name evidence="12" type="ORF">MJA45_16520</name>
</gene>
<dbReference type="EC" id="1.5.1.2" evidence="6 7"/>
<comment type="function">
    <text evidence="5 6">Catalyzes the reduction of 1-pyrroline-5-carboxylate (PCA) to L-proline.</text>
</comment>
<sequence length="287" mass="30980">MTKGLADKKICFLGAGSMAEAIFRGLLESGKTSPDQICATNRSNQSRLDELSARYSIQTTNDPSAIRDYLALSDIVVLAMKPKDVMEALRHYKSLLREDKLLVSVVAGLSMETMYGLLGNSMPIARTMPNTSSTIGLGATGIAFSSSADKEHKESVLDMFRSVGKVLVIEEKQLDILTGVSGSGPAYVYYMMEAMIEGGIRGGLSAEDARILTVQTFLGAASMVQQTEEDPAVLRRKVTSPNGTTQAAIEKLDEFRFPQAVQEAVLRSAERAAEIGNAISLEATKRE</sequence>
<dbReference type="AlphaFoldDB" id="A0AA96RFQ0"/>
<dbReference type="GO" id="GO:0005737">
    <property type="term" value="C:cytoplasm"/>
    <property type="evidence" value="ECO:0007669"/>
    <property type="project" value="UniProtKB-SubCell"/>
</dbReference>
<dbReference type="SUPFAM" id="SSF48179">
    <property type="entry name" value="6-phosphogluconate dehydrogenase C-terminal domain-like"/>
    <property type="match status" value="1"/>
</dbReference>
<feature type="domain" description="Pyrroline-5-carboxylate reductase catalytic N-terminal" evidence="10">
    <location>
        <begin position="9"/>
        <end position="108"/>
    </location>
</feature>
<keyword evidence="13" id="KW-1185">Reference proteome</keyword>
<keyword evidence="6 9" id="KW-0028">Amino-acid biosynthesis</keyword>
<dbReference type="InterPro" id="IPR036291">
    <property type="entry name" value="NAD(P)-bd_dom_sf"/>
</dbReference>
<dbReference type="InterPro" id="IPR053790">
    <property type="entry name" value="P5CR-like_CS"/>
</dbReference>
<dbReference type="InterPro" id="IPR008927">
    <property type="entry name" value="6-PGluconate_DH-like_C_sf"/>
</dbReference>
<evidence type="ECO:0000256" key="8">
    <source>
        <dbReference type="PIRSR" id="PIRSR000193-1"/>
    </source>
</evidence>
<dbReference type="Gene3D" id="3.40.50.720">
    <property type="entry name" value="NAD(P)-binding Rossmann-like Domain"/>
    <property type="match status" value="1"/>
</dbReference>
<dbReference type="PIRSF" id="PIRSF000193">
    <property type="entry name" value="Pyrrol-5-carb_rd"/>
    <property type="match status" value="1"/>
</dbReference>
<dbReference type="SUPFAM" id="SSF51735">
    <property type="entry name" value="NAD(P)-binding Rossmann-fold domains"/>
    <property type="match status" value="1"/>
</dbReference>
<comment type="similarity">
    <text evidence="1 6 9">Belongs to the pyrroline-5-carboxylate reductase family.</text>
</comment>
<evidence type="ECO:0000256" key="6">
    <source>
        <dbReference type="HAMAP-Rule" id="MF_01925"/>
    </source>
</evidence>
<dbReference type="PROSITE" id="PS00521">
    <property type="entry name" value="P5CR"/>
    <property type="match status" value="1"/>
</dbReference>
<evidence type="ECO:0000259" key="11">
    <source>
        <dbReference type="Pfam" id="PF14748"/>
    </source>
</evidence>
<evidence type="ECO:0000313" key="13">
    <source>
        <dbReference type="Proteomes" id="UP001305702"/>
    </source>
</evidence>
<dbReference type="NCBIfam" id="TIGR00112">
    <property type="entry name" value="proC"/>
    <property type="match status" value="1"/>
</dbReference>
<dbReference type="GO" id="GO:0004735">
    <property type="term" value="F:pyrroline-5-carboxylate reductase activity"/>
    <property type="evidence" value="ECO:0007669"/>
    <property type="project" value="UniProtKB-UniRule"/>
</dbReference>
<dbReference type="PANTHER" id="PTHR11645">
    <property type="entry name" value="PYRROLINE-5-CARBOXYLATE REDUCTASE"/>
    <property type="match status" value="1"/>
</dbReference>
<dbReference type="Pfam" id="PF03807">
    <property type="entry name" value="F420_oxidored"/>
    <property type="match status" value="1"/>
</dbReference>
<dbReference type="FunFam" id="1.10.3730.10:FF:000001">
    <property type="entry name" value="Pyrroline-5-carboxylate reductase"/>
    <property type="match status" value="1"/>
</dbReference>
<name>A0AA96RFQ0_9BACL</name>
<comment type="pathway">
    <text evidence="6 9">Amino-acid biosynthesis; L-proline biosynthesis; L-proline from L-glutamate 5-semialdehyde: step 1/1.</text>
</comment>
<organism evidence="12 13">
    <name type="scientific">Paenibacillus aurantius</name>
    <dbReference type="NCBI Taxonomy" id="2918900"/>
    <lineage>
        <taxon>Bacteria</taxon>
        <taxon>Bacillati</taxon>
        <taxon>Bacillota</taxon>
        <taxon>Bacilli</taxon>
        <taxon>Bacillales</taxon>
        <taxon>Paenibacillaceae</taxon>
        <taxon>Paenibacillus</taxon>
    </lineage>
</organism>
<dbReference type="HAMAP" id="MF_01925">
    <property type="entry name" value="P5C_reductase"/>
    <property type="match status" value="1"/>
</dbReference>